<feature type="transmembrane region" description="Helical" evidence="6">
    <location>
        <begin position="113"/>
        <end position="132"/>
    </location>
</feature>
<keyword evidence="9" id="KW-1185">Reference proteome</keyword>
<gene>
    <name evidence="8" type="ORF">HMPREF9257_1462</name>
</gene>
<dbReference type="CDD" id="cd16380">
    <property type="entry name" value="YitT_C"/>
    <property type="match status" value="1"/>
</dbReference>
<keyword evidence="5 6" id="KW-0472">Membrane</keyword>
<evidence type="ECO:0000256" key="6">
    <source>
        <dbReference type="SAM" id="Phobius"/>
    </source>
</evidence>
<evidence type="ECO:0000256" key="5">
    <source>
        <dbReference type="ARBA" id="ARBA00023136"/>
    </source>
</evidence>
<evidence type="ECO:0000256" key="3">
    <source>
        <dbReference type="ARBA" id="ARBA00022692"/>
    </source>
</evidence>
<dbReference type="PANTHER" id="PTHR33545:SF4">
    <property type="entry name" value="UPF0750 MEMBRANE PROTEIN YXKD"/>
    <property type="match status" value="1"/>
</dbReference>
<evidence type="ECO:0000256" key="1">
    <source>
        <dbReference type="ARBA" id="ARBA00004651"/>
    </source>
</evidence>
<reference evidence="8 9" key="1">
    <citation type="submission" date="2010-10" db="EMBL/GenBank/DDBJ databases">
        <authorList>
            <person name="Durkin A.S."/>
            <person name="Madupu R."/>
            <person name="Torralba M."/>
            <person name="Gillis M."/>
            <person name="Methe B."/>
            <person name="Sutton G."/>
            <person name="Nelson K.E."/>
        </authorList>
    </citation>
    <scope>NUCLEOTIDE SEQUENCE [LARGE SCALE GENOMIC DNA]</scope>
    <source>
        <strain evidence="8 9">ACS-139-V-Col8</strain>
    </source>
</reference>
<dbReference type="PANTHER" id="PTHR33545">
    <property type="entry name" value="UPF0750 MEMBRANE PROTEIN YITT-RELATED"/>
    <property type="match status" value="1"/>
</dbReference>
<evidence type="ECO:0000256" key="2">
    <source>
        <dbReference type="ARBA" id="ARBA00022475"/>
    </source>
</evidence>
<dbReference type="PIRSF" id="PIRSF006483">
    <property type="entry name" value="Membrane_protein_YitT"/>
    <property type="match status" value="1"/>
</dbReference>
<keyword evidence="3 6" id="KW-0812">Transmembrane</keyword>
<sequence>MNKIFSYIKMSPQHLAYSIFMVTLGSLLYAIAVNSFVIPNHFGNGGVAGIAIVVYYITNIATGTTNFIVNAILIAIGWKYLEKRTLIFTIYCLFAMSAMMNWVHLPVFISDNALISAIAAGVLMGAGMGIIVRGHGTTAGTDIIAIMLKNSFGLQFSAGVFLCNSLIILGSSFVIGAENTVITLIMKYITTNVLDFMAEGLSRRKSMLIISDQKDAIAKEIIEKIDRGITVLKAYGYYSHKDKDVLYVIVNRNQLVRIQRLISRVDPHAFVTISDVQQVIGQGFTFFNPTNKNKRFYL</sequence>
<feature type="transmembrane region" description="Helical" evidence="6">
    <location>
        <begin position="15"/>
        <end position="38"/>
    </location>
</feature>
<dbReference type="OrthoDB" id="1758221at2"/>
<dbReference type="InterPro" id="IPR003740">
    <property type="entry name" value="YitT"/>
</dbReference>
<evidence type="ECO:0000256" key="4">
    <source>
        <dbReference type="ARBA" id="ARBA00022989"/>
    </source>
</evidence>
<feature type="domain" description="DUF2179" evidence="7">
    <location>
        <begin position="227"/>
        <end position="281"/>
    </location>
</feature>
<dbReference type="Pfam" id="PF10035">
    <property type="entry name" value="DUF2179"/>
    <property type="match status" value="1"/>
</dbReference>
<organism evidence="8 9">
    <name type="scientific">Eremococcus coleocola ACS-139-V-Col8</name>
    <dbReference type="NCBI Taxonomy" id="908337"/>
    <lineage>
        <taxon>Bacteria</taxon>
        <taxon>Bacillati</taxon>
        <taxon>Bacillota</taxon>
        <taxon>Bacilli</taxon>
        <taxon>Lactobacillales</taxon>
        <taxon>Aerococcaceae</taxon>
        <taxon>Eremococcus</taxon>
    </lineage>
</organism>
<dbReference type="RefSeq" id="WP_006418270.1">
    <property type="nucleotide sequence ID" value="NZ_AENN01000015.1"/>
</dbReference>
<evidence type="ECO:0000313" key="8">
    <source>
        <dbReference type="EMBL" id="EFR31067.1"/>
    </source>
</evidence>
<comment type="subcellular location">
    <subcellularLocation>
        <location evidence="1">Cell membrane</location>
        <topology evidence="1">Multi-pass membrane protein</topology>
    </subcellularLocation>
</comment>
<accession>E4KPH4</accession>
<dbReference type="InterPro" id="IPR051461">
    <property type="entry name" value="UPF0750_membrane"/>
</dbReference>
<dbReference type="Gene3D" id="3.30.70.120">
    <property type="match status" value="1"/>
</dbReference>
<comment type="caution">
    <text evidence="8">The sequence shown here is derived from an EMBL/GenBank/DDBJ whole genome shotgun (WGS) entry which is preliminary data.</text>
</comment>
<keyword evidence="2" id="KW-1003">Cell membrane</keyword>
<feature type="transmembrane region" description="Helical" evidence="6">
    <location>
        <begin position="50"/>
        <end position="74"/>
    </location>
</feature>
<dbReference type="AlphaFoldDB" id="E4KPH4"/>
<dbReference type="InterPro" id="IPR019264">
    <property type="entry name" value="DUF2179"/>
</dbReference>
<dbReference type="Pfam" id="PF02588">
    <property type="entry name" value="YitT_membrane"/>
    <property type="match status" value="1"/>
</dbReference>
<feature type="transmembrane region" description="Helical" evidence="6">
    <location>
        <begin position="86"/>
        <end position="107"/>
    </location>
</feature>
<dbReference type="STRING" id="908337.HMPREF9257_1462"/>
<feature type="transmembrane region" description="Helical" evidence="6">
    <location>
        <begin position="152"/>
        <end position="175"/>
    </location>
</feature>
<dbReference type="eggNOG" id="COG1284">
    <property type="taxonomic scope" value="Bacteria"/>
</dbReference>
<evidence type="ECO:0000313" key="9">
    <source>
        <dbReference type="Proteomes" id="UP000005990"/>
    </source>
</evidence>
<name>E4KPH4_9LACT</name>
<keyword evidence="4 6" id="KW-1133">Transmembrane helix</keyword>
<protein>
    <recommendedName>
        <fullName evidence="7">DUF2179 domain-containing protein</fullName>
    </recommendedName>
</protein>
<proteinExistence type="predicted"/>
<evidence type="ECO:0000259" key="7">
    <source>
        <dbReference type="Pfam" id="PF10035"/>
    </source>
</evidence>
<dbReference type="Proteomes" id="UP000005990">
    <property type="component" value="Unassembled WGS sequence"/>
</dbReference>
<dbReference type="GO" id="GO:0005886">
    <property type="term" value="C:plasma membrane"/>
    <property type="evidence" value="ECO:0007669"/>
    <property type="project" value="UniProtKB-SubCell"/>
</dbReference>
<dbReference type="EMBL" id="AENN01000015">
    <property type="protein sequence ID" value="EFR31067.1"/>
    <property type="molecule type" value="Genomic_DNA"/>
</dbReference>
<dbReference type="InterPro" id="IPR015867">
    <property type="entry name" value="N-reg_PII/ATP_PRibTrfase_C"/>
</dbReference>